<sequence>MGGGLSYSDAGLRNRSIFYRQDINIYVEDTGKEYVYEEIFKRLLKNDYRIETILPLGGKTNVLKEYIIKGEFDNRGTPNIFLVDGDFDRYISYDVVGKGDFPEETEANLEEFVSNKIINSDSVIYLETYNIESYYVDENASKKFIKGMLRKTDMELSVILNFECWKNRIVSESKDLFLLYCFLIKYRNLYGSKYNGATSRLSISTVDRPPFLFLDSKTGFKNDSNEYDELKREVLGGLSVENPGLDLDEELEKIKNDYENINGNDYYNLICGKFLLTSLHKYLKNICGKDIKFPQLEWNLICDFDINKLNFLKERIDRIMINHSASE</sequence>
<accession>A0AAT9FYV7</accession>
<name>A0AAT9FYV7_9STRE</name>
<dbReference type="InterPro" id="IPR029492">
    <property type="entry name" value="DUF4435"/>
</dbReference>
<proteinExistence type="predicted"/>
<reference evidence="2" key="1">
    <citation type="submission" date="2024-06" db="EMBL/GenBank/DDBJ databases">
        <title>Whole Genome Sequence of Streptococcus sp. strain SN-1.</title>
        <authorList>
            <person name="Saito M."/>
            <person name="Kuwahara N."/>
            <person name="Senpuku H."/>
        </authorList>
    </citation>
    <scope>NUCLEOTIDE SEQUENCE</scope>
    <source>
        <strain evidence="2">SN-1</strain>
    </source>
</reference>
<dbReference type="Pfam" id="PF14491">
    <property type="entry name" value="DUF4435"/>
    <property type="match status" value="1"/>
</dbReference>
<evidence type="ECO:0000313" key="2">
    <source>
        <dbReference type="EMBL" id="BET04422.1"/>
    </source>
</evidence>
<gene>
    <name evidence="2" type="ORF">MASAN616_02850</name>
</gene>
<organism evidence="2">
    <name type="scientific">Streptococcus sp. SN-1</name>
    <dbReference type="NCBI Taxonomy" id="3074854"/>
    <lineage>
        <taxon>Bacteria</taxon>
        <taxon>Bacillati</taxon>
        <taxon>Bacillota</taxon>
        <taxon>Bacilli</taxon>
        <taxon>Lactobacillales</taxon>
        <taxon>Streptococcaceae</taxon>
        <taxon>Streptococcus</taxon>
    </lineage>
</organism>
<dbReference type="AlphaFoldDB" id="A0AAT9FYV7"/>
<protein>
    <recommendedName>
        <fullName evidence="1">DUF4435 domain-containing protein</fullName>
    </recommendedName>
</protein>
<feature type="domain" description="DUF4435" evidence="1">
    <location>
        <begin position="22"/>
        <end position="289"/>
    </location>
</feature>
<evidence type="ECO:0000259" key="1">
    <source>
        <dbReference type="Pfam" id="PF14491"/>
    </source>
</evidence>
<dbReference type="EMBL" id="AP028929">
    <property type="protein sequence ID" value="BET04422.1"/>
    <property type="molecule type" value="Genomic_DNA"/>
</dbReference>
<dbReference type="RefSeq" id="WP_000508732.1">
    <property type="nucleotide sequence ID" value="NZ_AP028929.1"/>
</dbReference>